<sequence length="622" mass="65143">AGDGEGAGPKAAKGKGKGKLLQQQAALEEQLEAVIKGGGSEQAKAAQALLDATRAAGKKAESAQPITQQVTAAASKVQKAQTAFDKAQSQQLKLTMELEKCKTTLQDAAATLARAEAERARLFRSMVPSVEAQTPAQAGASPNTIDLSALMSAQAVDESLFTLSLGEEFSNADGLIPPSDVAELDKRKKAVMEALMHTLRATFGEAHDKLKERREKLAEMREKITKRRRENSPGPPPVAGAGAAAGAAAAPAGDAAAQAAGQAPAVPAAAAAPAAAPGGDAPAAATAPGAPDAVEAARLAAIESKLKEEAEALLATARGGPAFATYKFGPYLFVFKANVVYAQLGKAGYIGMLSAAYESNGKSKAGGITMGTLKKYKVQSMRHLASSPSDQVGLRDLDRGPKGQPGIDFRDMVAMQLRAQGQSLLIVGVYMTSSVGPKANAAKLANVGTLVSTIQGPWLAIGDWKMTPKELASTGWLAMVNGATITPTNAEYTCTLGSGRMLDYMVASQHAVPWVESLLADFQAVEGAGKAHYGLELQLNFDASRARAWIMRRKLSIKSPPPLQHSLFGEDEDEFFTDEEDADAPDDNDDEQVAASESELDTYASIQAEWSAEAKDLLWQQV</sequence>
<reference evidence="3" key="1">
    <citation type="submission" date="2023-10" db="EMBL/GenBank/DDBJ databases">
        <authorList>
            <person name="Chen Y."/>
            <person name="Shah S."/>
            <person name="Dougan E. K."/>
            <person name="Thang M."/>
            <person name="Chan C."/>
        </authorList>
    </citation>
    <scope>NUCLEOTIDE SEQUENCE [LARGE SCALE GENOMIC DNA]</scope>
</reference>
<dbReference type="SUPFAM" id="SSF56219">
    <property type="entry name" value="DNase I-like"/>
    <property type="match status" value="1"/>
</dbReference>
<dbReference type="InterPro" id="IPR036691">
    <property type="entry name" value="Endo/exonu/phosph_ase_sf"/>
</dbReference>
<gene>
    <name evidence="3" type="ORF">PCOR1329_LOCUS65894</name>
</gene>
<keyword evidence="4" id="KW-1185">Reference proteome</keyword>
<feature type="coiled-coil region" evidence="1">
    <location>
        <begin position="98"/>
        <end position="125"/>
    </location>
</feature>
<organism evidence="3 4">
    <name type="scientific">Prorocentrum cordatum</name>
    <dbReference type="NCBI Taxonomy" id="2364126"/>
    <lineage>
        <taxon>Eukaryota</taxon>
        <taxon>Sar</taxon>
        <taxon>Alveolata</taxon>
        <taxon>Dinophyceae</taxon>
        <taxon>Prorocentrales</taxon>
        <taxon>Prorocentraceae</taxon>
        <taxon>Prorocentrum</taxon>
    </lineage>
</organism>
<dbReference type="EMBL" id="CAUYUJ010018460">
    <property type="protein sequence ID" value="CAK0883763.1"/>
    <property type="molecule type" value="Genomic_DNA"/>
</dbReference>
<keyword evidence="1" id="KW-0175">Coiled coil</keyword>
<name>A0ABN9WF63_9DINO</name>
<evidence type="ECO:0000256" key="1">
    <source>
        <dbReference type="SAM" id="Coils"/>
    </source>
</evidence>
<feature type="non-terminal residue" evidence="3">
    <location>
        <position position="1"/>
    </location>
</feature>
<dbReference type="Proteomes" id="UP001189429">
    <property type="component" value="Unassembled WGS sequence"/>
</dbReference>
<evidence type="ECO:0000313" key="4">
    <source>
        <dbReference type="Proteomes" id="UP001189429"/>
    </source>
</evidence>
<feature type="non-terminal residue" evidence="3">
    <location>
        <position position="622"/>
    </location>
</feature>
<comment type="caution">
    <text evidence="3">The sequence shown here is derived from an EMBL/GenBank/DDBJ whole genome shotgun (WGS) entry which is preliminary data.</text>
</comment>
<feature type="region of interest" description="Disordered" evidence="2">
    <location>
        <begin position="1"/>
        <end position="22"/>
    </location>
</feature>
<dbReference type="Gene3D" id="3.60.10.10">
    <property type="entry name" value="Endonuclease/exonuclease/phosphatase"/>
    <property type="match status" value="1"/>
</dbReference>
<evidence type="ECO:0000313" key="3">
    <source>
        <dbReference type="EMBL" id="CAK0883763.1"/>
    </source>
</evidence>
<evidence type="ECO:0008006" key="5">
    <source>
        <dbReference type="Google" id="ProtNLM"/>
    </source>
</evidence>
<evidence type="ECO:0000256" key="2">
    <source>
        <dbReference type="SAM" id="MobiDB-lite"/>
    </source>
</evidence>
<feature type="region of interest" description="Disordered" evidence="2">
    <location>
        <begin position="575"/>
        <end position="598"/>
    </location>
</feature>
<proteinExistence type="predicted"/>
<accession>A0ABN9WF63</accession>
<feature type="compositionally biased region" description="Acidic residues" evidence="2">
    <location>
        <begin position="575"/>
        <end position="592"/>
    </location>
</feature>
<feature type="region of interest" description="Disordered" evidence="2">
    <location>
        <begin position="224"/>
        <end position="245"/>
    </location>
</feature>
<protein>
    <recommendedName>
        <fullName evidence="5">FACT complex subunit</fullName>
    </recommendedName>
</protein>